<gene>
    <name evidence="2" type="ORF">LSAT_V11C400225360</name>
</gene>
<dbReference type="EMBL" id="NBSK02000004">
    <property type="protein sequence ID" value="KAJ0208814.1"/>
    <property type="molecule type" value="Genomic_DNA"/>
</dbReference>
<organism evidence="2 3">
    <name type="scientific">Lactuca sativa</name>
    <name type="common">Garden lettuce</name>
    <dbReference type="NCBI Taxonomy" id="4236"/>
    <lineage>
        <taxon>Eukaryota</taxon>
        <taxon>Viridiplantae</taxon>
        <taxon>Streptophyta</taxon>
        <taxon>Embryophyta</taxon>
        <taxon>Tracheophyta</taxon>
        <taxon>Spermatophyta</taxon>
        <taxon>Magnoliopsida</taxon>
        <taxon>eudicotyledons</taxon>
        <taxon>Gunneridae</taxon>
        <taxon>Pentapetalae</taxon>
        <taxon>asterids</taxon>
        <taxon>campanulids</taxon>
        <taxon>Asterales</taxon>
        <taxon>Asteraceae</taxon>
        <taxon>Cichorioideae</taxon>
        <taxon>Cichorieae</taxon>
        <taxon>Lactucinae</taxon>
        <taxon>Lactuca</taxon>
    </lineage>
</organism>
<sequence>MATNMLEPPFSIEEIKSTVWVDFDKAFDSVNWEYLDSLQNQTGYGEKWCKWVKGCLVSSRASVLVNGYPTVEFSMEKGVRQGDPLIPLSIHYRHGRPKHCYERCVEKGIFKGITILHGEARISHLFFADDVLLVGEWSRSNIKNLARIVRRFHVTFGLKVFGIGASIQEVARWATPLRCEPTTFPFTYLGFHVKLSTWKAKTLSFGDRMTLIKSVLGNLPTFYLSLFTAPIGGGHKEKKKVHLVSWEKVKPPKEMGGLGIGLLRALNLALMMKWWWRKAIPGVWRNVAGIKNDLKELGIYMDVVVKHMGTQPLKLVFSALYQLERYKTCRVADRIQVGRHTWRWKSARSSADQVNELQSLSSRCGISSDGMYHADVLRQLIDKPTTMVSTKNIDWIREMPIKDRILTLRELMKMGLIKVSFSYTYCSSEEEDVSHVLIKCPFATIVWEWCWIRCLSP</sequence>
<dbReference type="AlphaFoldDB" id="A0A9R1VNZ4"/>
<dbReference type="Proteomes" id="UP000235145">
    <property type="component" value="Unassembled WGS sequence"/>
</dbReference>
<name>A0A9R1VNZ4_LACSA</name>
<keyword evidence="3" id="KW-1185">Reference proteome</keyword>
<evidence type="ECO:0000313" key="3">
    <source>
        <dbReference type="Proteomes" id="UP000235145"/>
    </source>
</evidence>
<reference evidence="2 3" key="1">
    <citation type="journal article" date="2017" name="Nat. Commun.">
        <title>Genome assembly with in vitro proximity ligation data and whole-genome triplication in lettuce.</title>
        <authorList>
            <person name="Reyes-Chin-Wo S."/>
            <person name="Wang Z."/>
            <person name="Yang X."/>
            <person name="Kozik A."/>
            <person name="Arikit S."/>
            <person name="Song C."/>
            <person name="Xia L."/>
            <person name="Froenicke L."/>
            <person name="Lavelle D.O."/>
            <person name="Truco M.J."/>
            <person name="Xia R."/>
            <person name="Zhu S."/>
            <person name="Xu C."/>
            <person name="Xu H."/>
            <person name="Xu X."/>
            <person name="Cox K."/>
            <person name="Korf I."/>
            <person name="Meyers B.C."/>
            <person name="Michelmore R.W."/>
        </authorList>
    </citation>
    <scope>NUCLEOTIDE SEQUENCE [LARGE SCALE GENOMIC DNA]</scope>
    <source>
        <strain evidence="3">cv. Salinas</strain>
        <tissue evidence="2">Seedlings</tissue>
    </source>
</reference>
<protein>
    <recommendedName>
        <fullName evidence="1">Reverse transcriptase domain-containing protein</fullName>
    </recommendedName>
</protein>
<dbReference type="Pfam" id="PF00078">
    <property type="entry name" value="RVT_1"/>
    <property type="match status" value="1"/>
</dbReference>
<evidence type="ECO:0000313" key="2">
    <source>
        <dbReference type="EMBL" id="KAJ0208814.1"/>
    </source>
</evidence>
<evidence type="ECO:0000259" key="1">
    <source>
        <dbReference type="Pfam" id="PF00078"/>
    </source>
</evidence>
<feature type="domain" description="Reverse transcriptase" evidence="1">
    <location>
        <begin position="18"/>
        <end position="160"/>
    </location>
</feature>
<dbReference type="PANTHER" id="PTHR33116">
    <property type="entry name" value="REVERSE TRANSCRIPTASE ZINC-BINDING DOMAIN-CONTAINING PROTEIN-RELATED-RELATED"/>
    <property type="match status" value="1"/>
</dbReference>
<comment type="caution">
    <text evidence="2">The sequence shown here is derived from an EMBL/GenBank/DDBJ whole genome shotgun (WGS) entry which is preliminary data.</text>
</comment>
<proteinExistence type="predicted"/>
<dbReference type="InterPro" id="IPR000477">
    <property type="entry name" value="RT_dom"/>
</dbReference>
<accession>A0A9R1VNZ4</accession>
<dbReference type="PANTHER" id="PTHR33116:SF79">
    <property type="entry name" value="REVERSE TRANSCRIPTASE DOMAIN, ZINC FINGER, CCHC-TYPE-RELATED"/>
    <property type="match status" value="1"/>
</dbReference>